<dbReference type="AlphaFoldDB" id="A0A0L0P0N1"/>
<organism evidence="1 2">
    <name type="scientific">Candidozyma auris</name>
    <name type="common">Yeast</name>
    <name type="synonym">Candida auris</name>
    <dbReference type="NCBI Taxonomy" id="498019"/>
    <lineage>
        <taxon>Eukaryota</taxon>
        <taxon>Fungi</taxon>
        <taxon>Dikarya</taxon>
        <taxon>Ascomycota</taxon>
        <taxon>Saccharomycotina</taxon>
        <taxon>Pichiomycetes</taxon>
        <taxon>Metschnikowiaceae</taxon>
        <taxon>Candidozyma</taxon>
    </lineage>
</organism>
<protein>
    <submittedName>
        <fullName evidence="1">Uncharacterized protein</fullName>
    </submittedName>
</protein>
<accession>A0A0L0P0N1</accession>
<dbReference type="Proteomes" id="UP000037122">
    <property type="component" value="Unassembled WGS sequence"/>
</dbReference>
<reference evidence="2" key="1">
    <citation type="journal article" date="2015" name="BMC Genomics">
        <title>Draft genome of a commonly misdiagnosed multidrug resistant pathogen Candida auris.</title>
        <authorList>
            <person name="Chatterjee S."/>
            <person name="Alampalli S.V."/>
            <person name="Nageshan R.K."/>
            <person name="Chettiar S.T."/>
            <person name="Joshi S."/>
            <person name="Tatu U.S."/>
        </authorList>
    </citation>
    <scope>NUCLEOTIDE SEQUENCE [LARGE SCALE GENOMIC DNA]</scope>
    <source>
        <strain evidence="2">6684</strain>
    </source>
</reference>
<evidence type="ECO:0000313" key="2">
    <source>
        <dbReference type="Proteomes" id="UP000037122"/>
    </source>
</evidence>
<dbReference type="EMBL" id="LGST01000021">
    <property type="protein sequence ID" value="KND99829.1"/>
    <property type="molecule type" value="Genomic_DNA"/>
</dbReference>
<evidence type="ECO:0000313" key="1">
    <source>
        <dbReference type="EMBL" id="KND99829.1"/>
    </source>
</evidence>
<proteinExistence type="predicted"/>
<dbReference type="VEuPathDB" id="FungiDB:QG37_03253"/>
<name>A0A0L0P0N1_CANAR</name>
<sequence>MKPLEKLYTAPVTVTPAKKPMILPPIFGVCLDRVGGRSTVNVIGYTQEAHQGILREFSVGRKKPARLLFGGNAVNVNRLRNSLKLRT</sequence>
<gene>
    <name evidence="1" type="ORF">QG37_03253</name>
</gene>
<comment type="caution">
    <text evidence="1">The sequence shown here is derived from an EMBL/GenBank/DDBJ whole genome shotgun (WGS) entry which is preliminary data.</text>
</comment>